<keyword evidence="7 8" id="KW-0460">Magnesium</keyword>
<dbReference type="PANTHER" id="PTHR43555:SF1">
    <property type="entry name" value="PHOSPHORIBOSYLFORMYLGLYCINAMIDINE SYNTHASE SUBUNIT PURL"/>
    <property type="match status" value="1"/>
</dbReference>
<dbReference type="CDD" id="cd02204">
    <property type="entry name" value="PurL_repeat2"/>
    <property type="match status" value="1"/>
</dbReference>
<dbReference type="GO" id="GO:0006189">
    <property type="term" value="P:'de novo' IMP biosynthetic process"/>
    <property type="evidence" value="ECO:0007669"/>
    <property type="project" value="UniProtKB-UniRule"/>
</dbReference>
<dbReference type="Pfam" id="PF18072">
    <property type="entry name" value="FGAR-AT_linker"/>
    <property type="match status" value="1"/>
</dbReference>
<dbReference type="GO" id="GO:0004642">
    <property type="term" value="F:phosphoribosylformylglycinamidine synthase activity"/>
    <property type="evidence" value="ECO:0007669"/>
    <property type="project" value="UniProtKB-UniRule"/>
</dbReference>
<feature type="binding site" evidence="8">
    <location>
        <position position="267"/>
    </location>
    <ligand>
        <name>Mg(2+)</name>
        <dbReference type="ChEBI" id="CHEBI:18420"/>
        <label>2</label>
    </ligand>
</feature>
<dbReference type="Proteomes" id="UP000005010">
    <property type="component" value="Chromosome"/>
</dbReference>
<dbReference type="STRING" id="182217.HCW_04495"/>
<comment type="catalytic activity">
    <reaction evidence="8">
        <text>N(2)-formyl-N(1)-(5-phospho-beta-D-ribosyl)glycinamide + L-glutamine + ATP + H2O = 2-formamido-N(1)-(5-O-phospho-beta-D-ribosyl)acetamidine + L-glutamate + ADP + phosphate + H(+)</text>
        <dbReference type="Rhea" id="RHEA:17129"/>
        <dbReference type="ChEBI" id="CHEBI:15377"/>
        <dbReference type="ChEBI" id="CHEBI:15378"/>
        <dbReference type="ChEBI" id="CHEBI:29985"/>
        <dbReference type="ChEBI" id="CHEBI:30616"/>
        <dbReference type="ChEBI" id="CHEBI:43474"/>
        <dbReference type="ChEBI" id="CHEBI:58359"/>
        <dbReference type="ChEBI" id="CHEBI:147286"/>
        <dbReference type="ChEBI" id="CHEBI:147287"/>
        <dbReference type="ChEBI" id="CHEBI:456216"/>
        <dbReference type="EC" id="6.3.5.3"/>
    </reaction>
</comment>
<sequence length="726" mass="80168">MHNDLEKLLTQYQLSYEEYNHIQKSLKRVPNFLELEILGALLSEHCSYKSSKIFLETLFSPTKEVIQGPGENAGIVDITKGYGAVFKIESHNHPSFIEPVAGSATAIGGIMRDIFAMGARLVANLNFLRFGKARPKISAYQRHLIEGVAQGISSYSNCMGVPTLNGETNFNACYENNILVNAFCLGIVKKEKIFYSQAIGEGNAIIYVGSKTGTDGILGALMSSNRFDEDSKNAHLSIQIGDPFSEKLLLEACLESFDKNLIIGIQDMGAAGLANASFEMALKGKSGIELHLDNVPTTKKLTPLEIMLSESQERMLLCVSKDKIKEILEIFKKWDLEACVIGHVIKEPNIKLFYHNQLLANMPTQCLNIPPLKRPFKEPPYYQELKNKPSFTLPNISLQKIYETLLSAIEVVDKRAIYEQYDDTILLNTILGNGNCDASIIQVEENGVKLSISIGCLEDLCYLDPKEGAKLTLAKVARDGVLRGARILGISDCLNFGNPNDLEVMWQFKESIEGLKEACEILKTPIVSGNVSFYNQTLNHNIYPTPSIVAVGLIKHDYPISSALKQENNALFLVGDSTINFVGSLTQKIFGNSLEGEVLKINLELEKTLWEFLENAIIKQLVVSSKNLGKGGLSIGLSKMAFLGNKGVKIEVKDNAQLFSENTSAVILEVSKEKQAEFLALAKNYAIETLFLGQVVSKEQGLMFQTPNNKVSLSFKLAKALYNSGF</sequence>
<evidence type="ECO:0000256" key="6">
    <source>
        <dbReference type="ARBA" id="ARBA00022840"/>
    </source>
</evidence>
<feature type="active site" evidence="8">
    <location>
        <position position="45"/>
    </location>
</feature>
<feature type="domain" description="PurM-like C-terminal" evidence="10">
    <location>
        <begin position="567"/>
        <end position="699"/>
    </location>
</feature>
<evidence type="ECO:0000259" key="10">
    <source>
        <dbReference type="Pfam" id="PF02769"/>
    </source>
</evidence>
<evidence type="ECO:0000256" key="1">
    <source>
        <dbReference type="ARBA" id="ARBA00022490"/>
    </source>
</evidence>
<dbReference type="SUPFAM" id="SSF55326">
    <property type="entry name" value="PurM N-terminal domain-like"/>
    <property type="match status" value="2"/>
</dbReference>
<comment type="pathway">
    <text evidence="8">Purine metabolism; IMP biosynthesis via de novo pathway; 5-amino-1-(5-phospho-D-ribosyl)imidazole from N(2)-formyl-N(1)-(5-phospho-D-ribosyl)glycinamide: step 1/2.</text>
</comment>
<dbReference type="EC" id="6.3.5.3" evidence="8"/>
<dbReference type="PIRSF" id="PIRSF001587">
    <property type="entry name" value="FGAM_synthase_II"/>
    <property type="match status" value="1"/>
</dbReference>
<feature type="domain" description="Phosphoribosylformylglycinamidine synthase linker" evidence="11">
    <location>
        <begin position="11"/>
        <end position="49"/>
    </location>
</feature>
<dbReference type="GO" id="GO:0000287">
    <property type="term" value="F:magnesium ion binding"/>
    <property type="evidence" value="ECO:0007669"/>
    <property type="project" value="UniProtKB-UniRule"/>
</dbReference>
<evidence type="ECO:0000256" key="7">
    <source>
        <dbReference type="ARBA" id="ARBA00022842"/>
    </source>
</evidence>
<dbReference type="NCBIfam" id="NF002290">
    <property type="entry name" value="PRK01213.1"/>
    <property type="match status" value="1"/>
</dbReference>
<dbReference type="InterPro" id="IPR016188">
    <property type="entry name" value="PurM-like_N"/>
</dbReference>
<dbReference type="Pfam" id="PF02769">
    <property type="entry name" value="AIRS_C"/>
    <property type="match status" value="2"/>
</dbReference>
<dbReference type="InterPro" id="IPR010918">
    <property type="entry name" value="PurM-like_C_dom"/>
</dbReference>
<dbReference type="Gene3D" id="3.90.650.10">
    <property type="entry name" value="PurM-like C-terminal domain"/>
    <property type="match status" value="2"/>
</dbReference>
<evidence type="ECO:0000256" key="5">
    <source>
        <dbReference type="ARBA" id="ARBA00022755"/>
    </source>
</evidence>
<feature type="domain" description="PurM-like C-terminal" evidence="10">
    <location>
        <begin position="201"/>
        <end position="354"/>
    </location>
</feature>
<dbReference type="GO" id="GO:0005737">
    <property type="term" value="C:cytoplasm"/>
    <property type="evidence" value="ECO:0007669"/>
    <property type="project" value="UniProtKB-SubCell"/>
</dbReference>
<dbReference type="HAMAP" id="MF_00420">
    <property type="entry name" value="PurL_2"/>
    <property type="match status" value="1"/>
</dbReference>
<dbReference type="RefSeq" id="WP_014661036.1">
    <property type="nucleotide sequence ID" value="NC_017737.1"/>
</dbReference>
<protein>
    <recommendedName>
        <fullName evidence="8">Phosphoribosylformylglycinamidine synthase subunit PurL</fullName>
        <shortName evidence="8">FGAM synthase</shortName>
        <ecNumber evidence="8">6.3.5.3</ecNumber>
    </recommendedName>
    <alternativeName>
        <fullName evidence="8">Formylglycinamide ribonucleotide amidotransferase subunit II</fullName>
        <shortName evidence="8">FGAR amidotransferase II</shortName>
        <shortName evidence="8">FGAR-AT II</shortName>
    </alternativeName>
    <alternativeName>
        <fullName evidence="8">Glutamine amidotransferase PurL</fullName>
    </alternativeName>
    <alternativeName>
        <fullName evidence="8">Phosphoribosylformylglycinamidine synthase subunit II</fullName>
    </alternativeName>
</protein>
<feature type="active site" description="Proton acceptor" evidence="8">
    <location>
        <position position="91"/>
    </location>
</feature>
<feature type="binding site" evidence="8">
    <location>
        <position position="530"/>
    </location>
    <ligand>
        <name>Mg(2+)</name>
        <dbReference type="ChEBI" id="CHEBI:18420"/>
        <label>1</label>
    </ligand>
</feature>
<feature type="domain" description="PurM-like N-terminal" evidence="9">
    <location>
        <begin position="437"/>
        <end position="554"/>
    </location>
</feature>
<evidence type="ECO:0000259" key="11">
    <source>
        <dbReference type="Pfam" id="PF18072"/>
    </source>
</evidence>
<feature type="binding site" evidence="8">
    <location>
        <position position="113"/>
    </location>
    <ligand>
        <name>Mg(2+)</name>
        <dbReference type="ChEBI" id="CHEBI:18420"/>
        <label>2</label>
    </ligand>
</feature>
<dbReference type="InterPro" id="IPR036921">
    <property type="entry name" value="PurM-like_N_sf"/>
</dbReference>
<name>I0EMJ7_HELC0</name>
<evidence type="ECO:0000256" key="8">
    <source>
        <dbReference type="HAMAP-Rule" id="MF_00420"/>
    </source>
</evidence>
<evidence type="ECO:0000256" key="3">
    <source>
        <dbReference type="ARBA" id="ARBA00022723"/>
    </source>
</evidence>
<dbReference type="AlphaFoldDB" id="I0EMJ7"/>
<dbReference type="SUPFAM" id="SSF56042">
    <property type="entry name" value="PurM C-terminal domain-like"/>
    <property type="match status" value="2"/>
</dbReference>
<dbReference type="PATRIC" id="fig|182217.3.peg.960"/>
<keyword evidence="6 8" id="KW-0067">ATP-binding</keyword>
<evidence type="ECO:0000313" key="12">
    <source>
        <dbReference type="EMBL" id="AFI04166.1"/>
    </source>
</evidence>
<reference evidence="13" key="1">
    <citation type="submission" date="2012-04" db="EMBL/GenBank/DDBJ databases">
        <title>Complete genome sequence of Helicobacter cetorum strain MIT 00-7128.</title>
        <authorList>
            <person name="Kersulyte D."/>
            <person name="Berg D.E."/>
        </authorList>
    </citation>
    <scope>NUCLEOTIDE SEQUENCE [LARGE SCALE GENOMIC DNA]</scope>
    <source>
        <strain evidence="13">MIT 00-7128</strain>
    </source>
</reference>
<comment type="caution">
    <text evidence="8">Lacks conserved residue(s) required for the propagation of feature annotation.</text>
</comment>
<feature type="binding site" evidence="8">
    <location>
        <position position="87"/>
    </location>
    <ligand>
        <name>ATP</name>
        <dbReference type="ChEBI" id="CHEBI:30616"/>
    </ligand>
</feature>
<dbReference type="NCBIfam" id="TIGR01736">
    <property type="entry name" value="FGAM_synth_II"/>
    <property type="match status" value="1"/>
</dbReference>
<feature type="binding site" evidence="8">
    <location>
        <position position="48"/>
    </location>
    <ligand>
        <name>ATP</name>
        <dbReference type="ChEBI" id="CHEBI:30616"/>
    </ligand>
</feature>
<dbReference type="InterPro" id="IPR041609">
    <property type="entry name" value="PurL_linker"/>
</dbReference>
<keyword evidence="1 8" id="KW-0963">Cytoplasm</keyword>
<dbReference type="InterPro" id="IPR010074">
    <property type="entry name" value="PRibForGlyAmidine_synth_PurL"/>
</dbReference>
<feature type="binding site" evidence="8">
    <location>
        <position position="239"/>
    </location>
    <ligand>
        <name>substrate</name>
    </ligand>
</feature>
<evidence type="ECO:0000256" key="2">
    <source>
        <dbReference type="ARBA" id="ARBA00022598"/>
    </source>
</evidence>
<dbReference type="KEGG" id="hce:HCW_04495"/>
<dbReference type="GO" id="GO:0005524">
    <property type="term" value="F:ATP binding"/>
    <property type="evidence" value="ECO:0007669"/>
    <property type="project" value="UniProtKB-UniRule"/>
</dbReference>
<feature type="binding site" evidence="8">
    <location>
        <position position="112"/>
    </location>
    <ligand>
        <name>substrate</name>
    </ligand>
</feature>
<feature type="domain" description="PurM-like N-terminal" evidence="9">
    <location>
        <begin position="70"/>
        <end position="188"/>
    </location>
</feature>
<comment type="similarity">
    <text evidence="8">Belongs to the FGAMS family.</text>
</comment>
<feature type="binding site" evidence="8">
    <location>
        <position position="492"/>
    </location>
    <ligand>
        <name>ATP</name>
        <dbReference type="ChEBI" id="CHEBI:30616"/>
    </ligand>
</feature>
<dbReference type="eggNOG" id="COG0046">
    <property type="taxonomic scope" value="Bacteria"/>
</dbReference>
<evidence type="ECO:0000313" key="13">
    <source>
        <dbReference type="Proteomes" id="UP000005010"/>
    </source>
</evidence>
<keyword evidence="13" id="KW-1185">Reference proteome</keyword>
<evidence type="ECO:0000256" key="4">
    <source>
        <dbReference type="ARBA" id="ARBA00022741"/>
    </source>
</evidence>
<dbReference type="InterPro" id="IPR036676">
    <property type="entry name" value="PurM-like_C_sf"/>
</dbReference>
<comment type="function">
    <text evidence="8">Part of the phosphoribosylformylglycinamidine synthase complex involved in the purines biosynthetic pathway. Catalyzes the ATP-dependent conversion of formylglycinamide ribonucleotide (FGAR) and glutamine to yield formylglycinamidine ribonucleotide (FGAM) and glutamate. The FGAM synthase complex is composed of three subunits. PurQ produces an ammonia molecule by converting glutamine to glutamate. PurL transfers the ammonia molecule to FGAR to form FGAM in an ATP-dependent manner. PurS interacts with PurQ and PurL and is thought to assist in the transfer of the ammonia molecule from PurQ to PurL.</text>
</comment>
<feature type="binding site" evidence="8">
    <location>
        <position position="532"/>
    </location>
    <ligand>
        <name>substrate</name>
    </ligand>
</feature>
<keyword evidence="4 8" id="KW-0547">Nucleotide-binding</keyword>
<dbReference type="Pfam" id="PF00586">
    <property type="entry name" value="AIRS"/>
    <property type="match status" value="2"/>
</dbReference>
<keyword evidence="2 8" id="KW-0436">Ligase</keyword>
<dbReference type="EMBL" id="CP003479">
    <property type="protein sequence ID" value="AFI04166.1"/>
    <property type="molecule type" value="Genomic_DNA"/>
</dbReference>
<accession>I0EMJ7</accession>
<dbReference type="CDD" id="cd02203">
    <property type="entry name" value="PurL_repeat1"/>
    <property type="match status" value="1"/>
</dbReference>
<feature type="binding site" evidence="8">
    <location>
        <position position="89"/>
    </location>
    <ligand>
        <name>Mg(2+)</name>
        <dbReference type="ChEBI" id="CHEBI:18420"/>
        <label>1</label>
    </ligand>
</feature>
<feature type="binding site" evidence="8">
    <location>
        <begin position="310"/>
        <end position="312"/>
    </location>
    <ligand>
        <name>substrate</name>
    </ligand>
</feature>
<feature type="binding site" evidence="8">
    <location>
        <position position="529"/>
    </location>
    <ligand>
        <name>ATP</name>
        <dbReference type="ChEBI" id="CHEBI:30616"/>
    </ligand>
</feature>
<proteinExistence type="inferred from homology"/>
<feature type="binding site" evidence="8">
    <location>
        <begin position="90"/>
        <end position="93"/>
    </location>
    <ligand>
        <name>substrate</name>
    </ligand>
</feature>
<dbReference type="HOGENOM" id="CLU_003100_0_1_7"/>
<comment type="subunit">
    <text evidence="8">Monomer. Part of the FGAM synthase complex composed of 1 PurL, 1 PurQ and 2 PurS subunits.</text>
</comment>
<dbReference type="PANTHER" id="PTHR43555">
    <property type="entry name" value="PHOSPHORIBOSYLFORMYLGLYCINAMIDINE SYNTHASE SUBUNIT PURL"/>
    <property type="match status" value="1"/>
</dbReference>
<keyword evidence="3 8" id="KW-0479">Metal-binding</keyword>
<comment type="subcellular location">
    <subcellularLocation>
        <location evidence="8">Cytoplasm</location>
    </subcellularLocation>
</comment>
<keyword evidence="5 8" id="KW-0658">Purine biosynthesis</keyword>
<evidence type="ECO:0000259" key="9">
    <source>
        <dbReference type="Pfam" id="PF00586"/>
    </source>
</evidence>
<dbReference type="UniPathway" id="UPA00074">
    <property type="reaction ID" value="UER00128"/>
</dbReference>
<dbReference type="Gene3D" id="3.30.1330.10">
    <property type="entry name" value="PurM-like, N-terminal domain"/>
    <property type="match status" value="2"/>
</dbReference>
<gene>
    <name evidence="8" type="primary">purL</name>
    <name evidence="12" type="ordered locus">HCW_04495</name>
</gene>
<organism evidence="12 13">
    <name type="scientific">Helicobacter cetorum (strain ATCC BAA-429 / MIT 00-7128)</name>
    <dbReference type="NCBI Taxonomy" id="182217"/>
    <lineage>
        <taxon>Bacteria</taxon>
        <taxon>Pseudomonadati</taxon>
        <taxon>Campylobacterota</taxon>
        <taxon>Epsilonproteobacteria</taxon>
        <taxon>Campylobacterales</taxon>
        <taxon>Helicobacteraceae</taxon>
        <taxon>Helicobacter</taxon>
    </lineage>
</organism>